<evidence type="ECO:0000256" key="4">
    <source>
        <dbReference type="ARBA" id="ARBA00022989"/>
    </source>
</evidence>
<evidence type="ECO:0000256" key="3">
    <source>
        <dbReference type="ARBA" id="ARBA00022692"/>
    </source>
</evidence>
<feature type="transmembrane region" description="Helical" evidence="6">
    <location>
        <begin position="66"/>
        <end position="87"/>
    </location>
</feature>
<name>A0A318EQU4_9FIRM</name>
<dbReference type="InterPro" id="IPR001851">
    <property type="entry name" value="ABC_transp_permease"/>
</dbReference>
<feature type="transmembrane region" description="Helical" evidence="6">
    <location>
        <begin position="200"/>
        <end position="219"/>
    </location>
</feature>
<dbReference type="Proteomes" id="UP000247523">
    <property type="component" value="Unassembled WGS sequence"/>
</dbReference>
<feature type="transmembrane region" description="Helical" evidence="6">
    <location>
        <begin position="33"/>
        <end position="54"/>
    </location>
</feature>
<gene>
    <name evidence="7" type="ORF">C8E03_10294</name>
</gene>
<feature type="transmembrane region" description="Helical" evidence="6">
    <location>
        <begin position="153"/>
        <end position="170"/>
    </location>
</feature>
<dbReference type="GO" id="GO:0005886">
    <property type="term" value="C:plasma membrane"/>
    <property type="evidence" value="ECO:0007669"/>
    <property type="project" value="UniProtKB-SubCell"/>
</dbReference>
<evidence type="ECO:0000313" key="7">
    <source>
        <dbReference type="EMBL" id="PXV93326.1"/>
    </source>
</evidence>
<evidence type="ECO:0000256" key="5">
    <source>
        <dbReference type="ARBA" id="ARBA00023136"/>
    </source>
</evidence>
<feature type="transmembrane region" description="Helical" evidence="6">
    <location>
        <begin position="250"/>
        <end position="275"/>
    </location>
</feature>
<accession>A0A318EQU4</accession>
<dbReference type="RefSeq" id="WP_110290463.1">
    <property type="nucleotide sequence ID" value="NZ_QICS01000002.1"/>
</dbReference>
<organism evidence="7 8">
    <name type="scientific">Lachnotalea glycerini</name>
    <dbReference type="NCBI Taxonomy" id="1763509"/>
    <lineage>
        <taxon>Bacteria</taxon>
        <taxon>Bacillati</taxon>
        <taxon>Bacillota</taxon>
        <taxon>Clostridia</taxon>
        <taxon>Lachnospirales</taxon>
        <taxon>Lachnospiraceae</taxon>
        <taxon>Lachnotalea</taxon>
    </lineage>
</organism>
<feature type="transmembrane region" description="Helical" evidence="6">
    <location>
        <begin position="99"/>
        <end position="117"/>
    </location>
</feature>
<dbReference type="PANTHER" id="PTHR43370">
    <property type="entry name" value="SUGAR ABC TRANSPORTER INTEGRAL MEMBRANE PROTEIN-RELATED"/>
    <property type="match status" value="1"/>
</dbReference>
<feature type="transmembrane region" description="Helical" evidence="6">
    <location>
        <begin position="225"/>
        <end position="243"/>
    </location>
</feature>
<dbReference type="PANTHER" id="PTHR43370:SF1">
    <property type="entry name" value="GUANOSINE ABC TRANSPORTER PERMEASE PROTEIN NUPQ"/>
    <property type="match status" value="1"/>
</dbReference>
<dbReference type="Pfam" id="PF02653">
    <property type="entry name" value="BPD_transp_2"/>
    <property type="match status" value="1"/>
</dbReference>
<keyword evidence="5 6" id="KW-0472">Membrane</keyword>
<dbReference type="GO" id="GO:0022857">
    <property type="term" value="F:transmembrane transporter activity"/>
    <property type="evidence" value="ECO:0007669"/>
    <property type="project" value="InterPro"/>
</dbReference>
<keyword evidence="2" id="KW-1003">Cell membrane</keyword>
<evidence type="ECO:0000256" key="2">
    <source>
        <dbReference type="ARBA" id="ARBA00022475"/>
    </source>
</evidence>
<feature type="transmembrane region" description="Helical" evidence="6">
    <location>
        <begin position="7"/>
        <end position="27"/>
    </location>
</feature>
<reference evidence="7 8" key="1">
    <citation type="submission" date="2018-05" db="EMBL/GenBank/DDBJ databases">
        <title>Genomic Encyclopedia of Type Strains, Phase IV (KMG-IV): sequencing the most valuable type-strain genomes for metagenomic binning, comparative biology and taxonomic classification.</title>
        <authorList>
            <person name="Goeker M."/>
        </authorList>
    </citation>
    <scope>NUCLEOTIDE SEQUENCE [LARGE SCALE GENOMIC DNA]</scope>
    <source>
        <strain evidence="7 8">DSM 28816</strain>
    </source>
</reference>
<protein>
    <submittedName>
        <fullName evidence="7">Nucleoside ABC transporter membrane protein</fullName>
    </submittedName>
</protein>
<evidence type="ECO:0000256" key="6">
    <source>
        <dbReference type="SAM" id="Phobius"/>
    </source>
</evidence>
<keyword evidence="3 6" id="KW-0812">Transmembrane</keyword>
<dbReference type="EMBL" id="QICS01000002">
    <property type="protein sequence ID" value="PXV93326.1"/>
    <property type="molecule type" value="Genomic_DNA"/>
</dbReference>
<comment type="subcellular location">
    <subcellularLocation>
        <location evidence="1">Cell membrane</location>
        <topology evidence="1">Multi-pass membrane protein</topology>
    </subcellularLocation>
</comment>
<evidence type="ECO:0000256" key="1">
    <source>
        <dbReference type="ARBA" id="ARBA00004651"/>
    </source>
</evidence>
<comment type="caution">
    <text evidence="7">The sequence shown here is derived from an EMBL/GenBank/DDBJ whole genome shotgun (WGS) entry which is preliminary data.</text>
</comment>
<proteinExistence type="predicted"/>
<dbReference type="AlphaFoldDB" id="A0A318EQU4"/>
<feature type="transmembrane region" description="Helical" evidence="6">
    <location>
        <begin position="281"/>
        <end position="298"/>
    </location>
</feature>
<sequence>MNVVFSVFQQTMFFTMPLLIVALGGMFSERSGIINIALEGIMIMGGFISILFINLTQGVLSGQLQLLIAVVIAGVAGMLFSLLHAFASINMKADQTISGTALNLFAPAFAVFFARILQGVQQIQFNNTFRIESVPVLGNIPIIGDLFFKNTYITTYIGILILVLSTIVLYKTRFGLRLRACGEHPQAADSVGINVYKMQYAGVLISGAFAGIGGLVFVVPTSTNFNASVAGYGFLALAVLIFGQWNPMRILFASFFFGLLKTVAASYSGIPVLAALGVPSYIYKMIPYITTLVVLVFTSKNSQAPRAEGIPYDKGAR</sequence>
<evidence type="ECO:0000313" key="8">
    <source>
        <dbReference type="Proteomes" id="UP000247523"/>
    </source>
</evidence>
<dbReference type="CDD" id="cd06580">
    <property type="entry name" value="TM_PBP1_transp_TpRbsC_like"/>
    <property type="match status" value="1"/>
</dbReference>
<keyword evidence="4 6" id="KW-1133">Transmembrane helix</keyword>